<feature type="region of interest" description="Disordered" evidence="1">
    <location>
        <begin position="1"/>
        <end position="28"/>
    </location>
</feature>
<sequence length="600" mass="68223">MAVRQEASPALGSPLLLEPYPEPAPPLATEDFDDLDEFEDAEEEHIETIMDLETAFEDCEVAIRRFFNNDITGALHIMQPWGRTSLYHSLGTSIFEFIPAILTFDHGQINRALAALKVTISICNQHRRNYTLVESIGTMIKKPNYGMYTDLEAHAELCYAEALLLQAAMTIMEGEDLAGLIRGTIKIKNCYNSYKECAKILDKKTWESEVSRVNFECGVRLGGGTFNVMISLLPPRIISLLEFVGFTGNKSFGLSELSLGSQSPGLRSVLCDLTLLAYQLVICHFTGGEGDLDACDAILERELEIYPDGVWFLLFKARLQFMRGQLCPAVHTYDRAVVSQDMWKQFTHVCYWEIMWINALQMEWRQAASFANILIEESSWSRTIYSYSRAAMLLQLDEDMKIHERTQASDLLRNASYYKQRIAGKSLPMEKFVIKRCARYQAQGRLVLPAVELLCLWNMFAILAKNERAAQDMLKLIEKTRTEFERGPQPWEAGYEADNRALLRFLHGSCLAAMGLPRMALDVLDSVFDLKSQLKEDTFLLPYSVAEVAMCHHRLGDDARATRLLQDARKKYSGYSLESRLHFRMHSKMQIIKAQTGNGK</sequence>
<accession>A0ABQ7R817</accession>
<protein>
    <recommendedName>
        <fullName evidence="4">Tetratricopeptide repeat protein 39B</fullName>
    </recommendedName>
</protein>
<evidence type="ECO:0008006" key="4">
    <source>
        <dbReference type="Google" id="ProtNLM"/>
    </source>
</evidence>
<dbReference type="InterPro" id="IPR019412">
    <property type="entry name" value="IML2/TPR_39"/>
</dbReference>
<dbReference type="Gene3D" id="1.25.40.10">
    <property type="entry name" value="Tetratricopeptide repeat domain"/>
    <property type="match status" value="1"/>
</dbReference>
<comment type="caution">
    <text evidence="2">The sequence shown here is derived from an EMBL/GenBank/DDBJ whole genome shotgun (WGS) entry which is preliminary data.</text>
</comment>
<dbReference type="Proteomes" id="UP000823941">
    <property type="component" value="Chromosome 1"/>
</dbReference>
<dbReference type="Pfam" id="PF10300">
    <property type="entry name" value="Iml2-TPR_39"/>
    <property type="match status" value="1"/>
</dbReference>
<dbReference type="SUPFAM" id="SSF48452">
    <property type="entry name" value="TPR-like"/>
    <property type="match status" value="1"/>
</dbReference>
<organism evidence="2 3">
    <name type="scientific">Plutella xylostella</name>
    <name type="common">Diamondback moth</name>
    <name type="synonym">Plutella maculipennis</name>
    <dbReference type="NCBI Taxonomy" id="51655"/>
    <lineage>
        <taxon>Eukaryota</taxon>
        <taxon>Metazoa</taxon>
        <taxon>Ecdysozoa</taxon>
        <taxon>Arthropoda</taxon>
        <taxon>Hexapoda</taxon>
        <taxon>Insecta</taxon>
        <taxon>Pterygota</taxon>
        <taxon>Neoptera</taxon>
        <taxon>Endopterygota</taxon>
        <taxon>Lepidoptera</taxon>
        <taxon>Glossata</taxon>
        <taxon>Ditrysia</taxon>
        <taxon>Yponomeutoidea</taxon>
        <taxon>Plutellidae</taxon>
        <taxon>Plutella</taxon>
    </lineage>
</organism>
<keyword evidence="3" id="KW-1185">Reference proteome</keyword>
<dbReference type="PANTHER" id="PTHR31859">
    <property type="entry name" value="TETRATRICOPEPTIDE REPEAT PROTEIN 39 FAMILY MEMBER"/>
    <property type="match status" value="1"/>
</dbReference>
<dbReference type="EMBL" id="JAHIBW010000001">
    <property type="protein sequence ID" value="KAG7313449.1"/>
    <property type="molecule type" value="Genomic_DNA"/>
</dbReference>
<proteinExistence type="predicted"/>
<evidence type="ECO:0000313" key="2">
    <source>
        <dbReference type="EMBL" id="KAG7313449.1"/>
    </source>
</evidence>
<gene>
    <name evidence="2" type="ORF">JYU34_000574</name>
</gene>
<reference evidence="2 3" key="1">
    <citation type="submission" date="2021-06" db="EMBL/GenBank/DDBJ databases">
        <title>A haploid diamondback moth (Plutella xylostella L.) genome assembly resolves 31 chromosomes and identifies a diamide resistance mutation.</title>
        <authorList>
            <person name="Ward C.M."/>
            <person name="Perry K.D."/>
            <person name="Baker G."/>
            <person name="Powis K."/>
            <person name="Heckel D.G."/>
            <person name="Baxter S.W."/>
        </authorList>
    </citation>
    <scope>NUCLEOTIDE SEQUENCE [LARGE SCALE GENOMIC DNA]</scope>
    <source>
        <strain evidence="2 3">LV</strain>
        <tissue evidence="2">Single pupa</tissue>
    </source>
</reference>
<dbReference type="PANTHER" id="PTHR31859:SF9">
    <property type="entry name" value="TETRATRICOPEPTIDE REPEAT PROTEIN 39B"/>
    <property type="match status" value="1"/>
</dbReference>
<dbReference type="InterPro" id="IPR011990">
    <property type="entry name" value="TPR-like_helical_dom_sf"/>
</dbReference>
<evidence type="ECO:0000313" key="3">
    <source>
        <dbReference type="Proteomes" id="UP000823941"/>
    </source>
</evidence>
<evidence type="ECO:0000256" key="1">
    <source>
        <dbReference type="SAM" id="MobiDB-lite"/>
    </source>
</evidence>
<name>A0ABQ7R817_PLUXY</name>